<sequence>MDLLRFTTESYPEVERLRAWREALDRMGWRSGAIPPARALHGTIQTQRSVGGFDLSLLASVAQTLEPNAAGGDSVLIMLHLDGVATLLADGRRQPLTLNDLVYLPSREGCSLVFATDFRAFVVRIPRAAIRGRLLAPSSMCAGRIAGDAGIGHVFSGFLASLAESVDTLSANELRPLELALIEFLVAILAVHQRETPISGLTSSQAAIFSRVCRSIDERLSDPKISLALLATEERVSQRYLQKLFETAGQSFSTYLRLRRLERCRAELVDPLHEKMSISDICFRWGFNDPAHFSRAFRDQYHTSPRAFRNEASLDLARHLVQRISRGLPFNTEALLLHAQAAAQASAQARPREATLDDAGTVVASPTVETRTESTRGVARRPGKPRHHLLRATANTVHWGYFSHDLKPVLEVDSGDTVTIETLTQHASDDWARMVAGDPGAESVFHWTAERKNVNRRGAGPIDASIYGRGAGEGFGVHICTGPIAVRGAEPGDVLEVRILDVHPRRCANPQFSGRAFGSNAAAWWGFHYRELLTEPKPREVVTIYELDAEPQPHDGPPYARAVYNYRWTPQRDPFGVVHATIDYPGVPVDHSTVEENHGILKGVKIPVRPHFGLIAVAPQQDGLIDSIPPSAFGGNLDNWRVAQGASVYLPIGVPGALLSVGDPHASQGDSELCGTAIECSLTGDFQLVLHKRATLAGQPYADLTYPLVETPEEWVLHGFSHANYLTEFGTHAQSKVYEKSTLDLAMRDAFIKTRRFLMTTKGLTEDEAISLMSVAVDFGVTQVVDGNWGMHAIIRKALFAD</sequence>
<evidence type="ECO:0000256" key="1">
    <source>
        <dbReference type="ARBA" id="ARBA00023015"/>
    </source>
</evidence>
<dbReference type="InterPro" id="IPR018060">
    <property type="entry name" value="HTH_AraC"/>
</dbReference>
<dbReference type="EMBL" id="VOSW01000095">
    <property type="protein sequence ID" value="KAE8755225.1"/>
    <property type="molecule type" value="Genomic_DNA"/>
</dbReference>
<dbReference type="RefSeq" id="WP_154566165.1">
    <property type="nucleotide sequence ID" value="NZ_VOSW01000095.1"/>
</dbReference>
<dbReference type="SUPFAM" id="SSF46689">
    <property type="entry name" value="Homeodomain-like"/>
    <property type="match status" value="1"/>
</dbReference>
<keyword evidence="1" id="KW-0805">Transcription regulation</keyword>
<dbReference type="GO" id="GO:0016811">
    <property type="term" value="F:hydrolase activity, acting on carbon-nitrogen (but not peptide) bonds, in linear amides"/>
    <property type="evidence" value="ECO:0007669"/>
    <property type="project" value="InterPro"/>
</dbReference>
<organism evidence="4 5">
    <name type="scientific">Paraburkholderia madseniana</name>
    <dbReference type="NCBI Taxonomy" id="2599607"/>
    <lineage>
        <taxon>Bacteria</taxon>
        <taxon>Pseudomonadati</taxon>
        <taxon>Pseudomonadota</taxon>
        <taxon>Betaproteobacteria</taxon>
        <taxon>Burkholderiales</taxon>
        <taxon>Burkholderiaceae</taxon>
        <taxon>Paraburkholderia</taxon>
    </lineage>
</organism>
<evidence type="ECO:0000256" key="2">
    <source>
        <dbReference type="ARBA" id="ARBA00023163"/>
    </source>
</evidence>
<dbReference type="Pfam" id="PF12833">
    <property type="entry name" value="HTH_18"/>
    <property type="match status" value="1"/>
</dbReference>
<reference evidence="4 5" key="1">
    <citation type="journal article" date="2020" name="Int. J. Syst. Evol. Microbiol.">
        <title>Paraburkholderia madseniana sp. nov., a phenolic acid-degrading bacterium isolated from acidic forest soil.</title>
        <authorList>
            <person name="Wilhelm R.C."/>
            <person name="Murphy S.J.L."/>
            <person name="Feriancek N.M."/>
            <person name="Karasz D.C."/>
            <person name="DeRito C.M."/>
            <person name="Newman J.D."/>
            <person name="Buckley D.H."/>
        </authorList>
    </citation>
    <scope>NUCLEOTIDE SEQUENCE [LARGE SCALE GENOMIC DNA]</scope>
    <source>
        <strain evidence="4 5">RP11</strain>
    </source>
</reference>
<dbReference type="InterPro" id="IPR009057">
    <property type="entry name" value="Homeodomain-like_sf"/>
</dbReference>
<dbReference type="OrthoDB" id="9178898at2"/>
<dbReference type="SUPFAM" id="SSF141130">
    <property type="entry name" value="Acetamidase/Formamidase-like"/>
    <property type="match status" value="1"/>
</dbReference>
<dbReference type="PANTHER" id="PTHR31891">
    <property type="entry name" value="FORMAMIDASE C869.04-RELATED"/>
    <property type="match status" value="1"/>
</dbReference>
<dbReference type="PANTHER" id="PTHR31891:SF1">
    <property type="entry name" value="FORMAMIDASE C869.04-RELATED"/>
    <property type="match status" value="1"/>
</dbReference>
<evidence type="ECO:0000313" key="4">
    <source>
        <dbReference type="EMBL" id="KAE8755225.1"/>
    </source>
</evidence>
<dbReference type="Pfam" id="PF03069">
    <property type="entry name" value="FmdA_AmdA"/>
    <property type="match status" value="2"/>
</dbReference>
<keyword evidence="2" id="KW-0804">Transcription</keyword>
<evidence type="ECO:0000313" key="5">
    <source>
        <dbReference type="Proteomes" id="UP000463700"/>
    </source>
</evidence>
<dbReference type="Gene3D" id="1.10.10.60">
    <property type="entry name" value="Homeodomain-like"/>
    <property type="match status" value="1"/>
</dbReference>
<feature type="domain" description="HTH araC/xylS-type" evidence="3">
    <location>
        <begin position="210"/>
        <end position="311"/>
    </location>
</feature>
<dbReference type="Gene3D" id="2.60.120.580">
    <property type="entry name" value="Acetamidase/Formamidase-like domains"/>
    <property type="match status" value="2"/>
</dbReference>
<dbReference type="Gene3D" id="3.10.28.20">
    <property type="entry name" value="Acetamidase/Formamidase-like domains"/>
    <property type="match status" value="1"/>
</dbReference>
<evidence type="ECO:0000259" key="3">
    <source>
        <dbReference type="PROSITE" id="PS01124"/>
    </source>
</evidence>
<name>A0A6N6W3R1_9BURK</name>
<dbReference type="PROSITE" id="PS01124">
    <property type="entry name" value="HTH_ARAC_FAMILY_2"/>
    <property type="match status" value="1"/>
</dbReference>
<dbReference type="InterPro" id="IPR035418">
    <property type="entry name" value="AraC-bd_2"/>
</dbReference>
<dbReference type="SMART" id="SM00342">
    <property type="entry name" value="HTH_ARAC"/>
    <property type="match status" value="1"/>
</dbReference>
<gene>
    <name evidence="4" type="ORF">FSO04_35365</name>
</gene>
<dbReference type="GO" id="GO:0003700">
    <property type="term" value="F:DNA-binding transcription factor activity"/>
    <property type="evidence" value="ECO:0007669"/>
    <property type="project" value="InterPro"/>
</dbReference>
<dbReference type="InterPro" id="IPR004304">
    <property type="entry name" value="FmdA_AmdA"/>
</dbReference>
<dbReference type="GO" id="GO:0043565">
    <property type="term" value="F:sequence-specific DNA binding"/>
    <property type="evidence" value="ECO:0007669"/>
    <property type="project" value="InterPro"/>
</dbReference>
<protein>
    <submittedName>
        <fullName evidence="4">Helix-turn-helix domain-containing protein</fullName>
    </submittedName>
</protein>
<dbReference type="Proteomes" id="UP000463700">
    <property type="component" value="Unassembled WGS sequence"/>
</dbReference>
<accession>A0A6N6W3R1</accession>
<dbReference type="Pfam" id="PF14525">
    <property type="entry name" value="AraC_binding_2"/>
    <property type="match status" value="1"/>
</dbReference>
<proteinExistence type="predicted"/>
<comment type="caution">
    <text evidence="4">The sequence shown here is derived from an EMBL/GenBank/DDBJ whole genome shotgun (WGS) entry which is preliminary data.</text>
</comment>
<dbReference type="AlphaFoldDB" id="A0A6N6W3R1"/>